<proteinExistence type="predicted"/>
<evidence type="ECO:0000313" key="2">
    <source>
        <dbReference type="WBParaSite" id="JU765_v2.g12940.t1"/>
    </source>
</evidence>
<protein>
    <submittedName>
        <fullName evidence="2">Uncharacterized protein</fullName>
    </submittedName>
</protein>
<dbReference type="WBParaSite" id="JU765_v2.g12940.t1">
    <property type="protein sequence ID" value="JU765_v2.g12940.t1"/>
    <property type="gene ID" value="JU765_v2.g12940"/>
</dbReference>
<reference evidence="2" key="1">
    <citation type="submission" date="2022-11" db="UniProtKB">
        <authorList>
            <consortium name="WormBaseParasite"/>
        </authorList>
    </citation>
    <scope>IDENTIFICATION</scope>
</reference>
<sequence length="118" mass="13602">MKDWARFVYDRAMALDYHFHGLDVIQNYLSDLQAPPVPPAQQENPEGFGLVGSQQQPPVQENPEGFDLFGPEQLPPAEHEGQMEVEPPHSPHQHVNEPETEYEKSLKRLLKDYQKIEE</sequence>
<evidence type="ECO:0000313" key="1">
    <source>
        <dbReference type="Proteomes" id="UP000887576"/>
    </source>
</evidence>
<dbReference type="Proteomes" id="UP000887576">
    <property type="component" value="Unplaced"/>
</dbReference>
<organism evidence="1 2">
    <name type="scientific">Panagrolaimus sp. JU765</name>
    <dbReference type="NCBI Taxonomy" id="591449"/>
    <lineage>
        <taxon>Eukaryota</taxon>
        <taxon>Metazoa</taxon>
        <taxon>Ecdysozoa</taxon>
        <taxon>Nematoda</taxon>
        <taxon>Chromadorea</taxon>
        <taxon>Rhabditida</taxon>
        <taxon>Tylenchina</taxon>
        <taxon>Panagrolaimomorpha</taxon>
        <taxon>Panagrolaimoidea</taxon>
        <taxon>Panagrolaimidae</taxon>
        <taxon>Panagrolaimus</taxon>
    </lineage>
</organism>
<name>A0AC34Q4U0_9BILA</name>
<accession>A0AC34Q4U0</accession>